<dbReference type="EMBL" id="AKHW03001930">
    <property type="protein sequence ID" value="KYO40419.1"/>
    <property type="molecule type" value="Genomic_DNA"/>
</dbReference>
<proteinExistence type="predicted"/>
<accession>A0A151NV13</accession>
<comment type="caution">
    <text evidence="1">The sequence shown here is derived from an EMBL/GenBank/DDBJ whole genome shotgun (WGS) entry which is preliminary data.</text>
</comment>
<keyword evidence="2" id="KW-1185">Reference proteome</keyword>
<dbReference type="Proteomes" id="UP000050525">
    <property type="component" value="Unassembled WGS sequence"/>
</dbReference>
<protein>
    <submittedName>
        <fullName evidence="1">Uncharacterized protein</fullName>
    </submittedName>
</protein>
<name>A0A151NV13_ALLMI</name>
<evidence type="ECO:0000313" key="1">
    <source>
        <dbReference type="EMBL" id="KYO40419.1"/>
    </source>
</evidence>
<sequence>MQGMHHWVNPYSPLCQCNVTSQHAGSLLSHSWLATSRIHSSVSAQRFFTMALFSLHFQSSVVSCRLCFSPYSGSTSKED</sequence>
<organism evidence="1 2">
    <name type="scientific">Alligator mississippiensis</name>
    <name type="common">American alligator</name>
    <dbReference type="NCBI Taxonomy" id="8496"/>
    <lineage>
        <taxon>Eukaryota</taxon>
        <taxon>Metazoa</taxon>
        <taxon>Chordata</taxon>
        <taxon>Craniata</taxon>
        <taxon>Vertebrata</taxon>
        <taxon>Euteleostomi</taxon>
        <taxon>Archelosauria</taxon>
        <taxon>Archosauria</taxon>
        <taxon>Crocodylia</taxon>
        <taxon>Alligatoridae</taxon>
        <taxon>Alligatorinae</taxon>
        <taxon>Alligator</taxon>
    </lineage>
</organism>
<evidence type="ECO:0000313" key="2">
    <source>
        <dbReference type="Proteomes" id="UP000050525"/>
    </source>
</evidence>
<reference evidence="1 2" key="1">
    <citation type="journal article" date="2012" name="Genome Biol.">
        <title>Sequencing three crocodilian genomes to illuminate the evolution of archosaurs and amniotes.</title>
        <authorList>
            <person name="St John J.A."/>
            <person name="Braun E.L."/>
            <person name="Isberg S.R."/>
            <person name="Miles L.G."/>
            <person name="Chong A.Y."/>
            <person name="Gongora J."/>
            <person name="Dalzell P."/>
            <person name="Moran C."/>
            <person name="Bed'hom B."/>
            <person name="Abzhanov A."/>
            <person name="Burgess S.C."/>
            <person name="Cooksey A.M."/>
            <person name="Castoe T.A."/>
            <person name="Crawford N.G."/>
            <person name="Densmore L.D."/>
            <person name="Drew J.C."/>
            <person name="Edwards S.V."/>
            <person name="Faircloth B.C."/>
            <person name="Fujita M.K."/>
            <person name="Greenwold M.J."/>
            <person name="Hoffmann F.G."/>
            <person name="Howard J.M."/>
            <person name="Iguchi T."/>
            <person name="Janes D.E."/>
            <person name="Khan S.Y."/>
            <person name="Kohno S."/>
            <person name="de Koning A.J."/>
            <person name="Lance S.L."/>
            <person name="McCarthy F.M."/>
            <person name="McCormack J.E."/>
            <person name="Merchant M.E."/>
            <person name="Peterson D.G."/>
            <person name="Pollock D.D."/>
            <person name="Pourmand N."/>
            <person name="Raney B.J."/>
            <person name="Roessler K.A."/>
            <person name="Sanford J.R."/>
            <person name="Sawyer R.H."/>
            <person name="Schmidt C.J."/>
            <person name="Triplett E.W."/>
            <person name="Tuberville T.D."/>
            <person name="Venegas-Anaya M."/>
            <person name="Howard J.T."/>
            <person name="Jarvis E.D."/>
            <person name="Guillette L.J.Jr."/>
            <person name="Glenn T.C."/>
            <person name="Green R.E."/>
            <person name="Ray D.A."/>
        </authorList>
    </citation>
    <scope>NUCLEOTIDE SEQUENCE [LARGE SCALE GENOMIC DNA]</scope>
    <source>
        <strain evidence="1">KSC_2009_1</strain>
    </source>
</reference>
<dbReference type="AlphaFoldDB" id="A0A151NV13"/>
<gene>
    <name evidence="1" type="ORF">Y1Q_0013234</name>
</gene>